<dbReference type="SUPFAM" id="SSF50939">
    <property type="entry name" value="Sialidases"/>
    <property type="match status" value="1"/>
</dbReference>
<dbReference type="InterPro" id="IPR035992">
    <property type="entry name" value="Ricin_B-like_lectins"/>
</dbReference>
<dbReference type="SMART" id="SM00458">
    <property type="entry name" value="RICIN"/>
    <property type="match status" value="1"/>
</dbReference>
<dbReference type="CDD" id="cd15482">
    <property type="entry name" value="Sialidase_non-viral"/>
    <property type="match status" value="1"/>
</dbReference>
<feature type="domain" description="Ricin B lectin" evidence="2">
    <location>
        <begin position="414"/>
        <end position="554"/>
    </location>
</feature>
<dbReference type="InterPro" id="IPR036278">
    <property type="entry name" value="Sialidase_sf"/>
</dbReference>
<dbReference type="CDD" id="cd00161">
    <property type="entry name" value="beta-trefoil_Ricin-like"/>
    <property type="match status" value="1"/>
</dbReference>
<accession>A0A1H6EUS1</accession>
<dbReference type="Gene3D" id="2.80.10.50">
    <property type="match status" value="1"/>
</dbReference>
<evidence type="ECO:0000259" key="2">
    <source>
        <dbReference type="SMART" id="SM00458"/>
    </source>
</evidence>
<evidence type="ECO:0000313" key="3">
    <source>
        <dbReference type="EMBL" id="SEH01133.1"/>
    </source>
</evidence>
<dbReference type="InterPro" id="IPR000772">
    <property type="entry name" value="Ricin_B_lectin"/>
</dbReference>
<dbReference type="Proteomes" id="UP000236732">
    <property type="component" value="Unassembled WGS sequence"/>
</dbReference>
<keyword evidence="3" id="KW-0430">Lectin</keyword>
<gene>
    <name evidence="3" type="ORF">SAMN05444920_11963</name>
</gene>
<dbReference type="EMBL" id="FNVT01000019">
    <property type="protein sequence ID" value="SEH01133.1"/>
    <property type="molecule type" value="Genomic_DNA"/>
</dbReference>
<keyword evidence="4" id="KW-1185">Reference proteome</keyword>
<feature type="chain" id="PRO_5038357364" evidence="1">
    <location>
        <begin position="21"/>
        <end position="567"/>
    </location>
</feature>
<reference evidence="3 4" key="1">
    <citation type="submission" date="2016-10" db="EMBL/GenBank/DDBJ databases">
        <authorList>
            <person name="de Groot N.N."/>
        </authorList>
    </citation>
    <scope>NUCLEOTIDE SEQUENCE [LARGE SCALE GENOMIC DNA]</scope>
    <source>
        <strain evidence="3 4">CGMCC 4.7037</strain>
    </source>
</reference>
<dbReference type="GO" id="GO:0030246">
    <property type="term" value="F:carbohydrate binding"/>
    <property type="evidence" value="ECO:0007669"/>
    <property type="project" value="UniProtKB-KW"/>
</dbReference>
<keyword evidence="1" id="KW-0732">Signal</keyword>
<dbReference type="AlphaFoldDB" id="A0A1H6EUS1"/>
<evidence type="ECO:0000313" key="4">
    <source>
        <dbReference type="Proteomes" id="UP000236732"/>
    </source>
</evidence>
<dbReference type="Pfam" id="PF00652">
    <property type="entry name" value="Ricin_B_lectin"/>
    <property type="match status" value="1"/>
</dbReference>
<protein>
    <submittedName>
        <fullName evidence="3">Ricin-type beta-trefoil lectin domain-containing protein</fullName>
    </submittedName>
</protein>
<name>A0A1H6EUS1_9ACTN</name>
<dbReference type="Gene3D" id="2.120.10.10">
    <property type="match status" value="1"/>
</dbReference>
<dbReference type="SUPFAM" id="SSF50370">
    <property type="entry name" value="Ricin B-like lectins"/>
    <property type="match status" value="1"/>
</dbReference>
<dbReference type="PROSITE" id="PS50231">
    <property type="entry name" value="RICIN_B_LECTIN"/>
    <property type="match status" value="1"/>
</dbReference>
<dbReference type="PANTHER" id="PTHR38792:SF3">
    <property type="entry name" value="BNR_ASP-BOX REPEAT DOMAIN PROTEIN (AFU_ORTHOLOGUE AFUA_7G06430)-RELATED"/>
    <property type="match status" value="1"/>
</dbReference>
<feature type="signal peptide" evidence="1">
    <location>
        <begin position="1"/>
        <end position="20"/>
    </location>
</feature>
<sequence length="567" mass="59344">MLFFGRVLLALLLWTGLSVAAPAQASVEPGTPPLDAGQAWYPRVIRLQHADTTHNGRVLATTNTGAGGTIHESTDDGRTFRRISEIPTGPAAGEFSCCSALFEFPRRLGSSPAGTLIWAASINTLGGGEDQPNPTARIVAWTSADHGYTWAPIGGPIVTGSTGHGLWEPEFSEAAGQLVMHFSDKTQQPRYGQTLARVRSADGGLTWSAKVNTVAGEADAADSPGMPVVRRLPNGGYVMVYEYCELRPVTNGHGCRVYLRTSSDGWNWGDPANPGTIIRTADGKHLAHAPTVAWAPGGGPGGRLMVIAKLVRTGGDRGAATVLPESGRTILVNTAGGVGAWYEIDAPVKVGVDLDPPNANLYLPCQNYSPPLLPSADGTRVLEIATDVADGTCKAYVATGSSLGTGDATGVSASAVYRAINLASRRCLDADAGAVTNGTRIQQWTCGGALAQEWRPTRRATGVFSFVNPKSGKCLDVPNGNISVDPGDKAHLWTCNGTGAQDWLPVAAGRSVYVIKPRNNQALCLDVADGSTADGAEARVNPCTNAGSQLWHLDARPVAGRDPGLQR</sequence>
<proteinExistence type="predicted"/>
<dbReference type="PANTHER" id="PTHR38792">
    <property type="entry name" value="BNR/ASP-BOX REPEAT DOMAIN PROTEIN (AFU_ORTHOLOGUE AFUA_7G06430)-RELATED"/>
    <property type="match status" value="1"/>
</dbReference>
<evidence type="ECO:0000256" key="1">
    <source>
        <dbReference type="SAM" id="SignalP"/>
    </source>
</evidence>
<organism evidence="3 4">
    <name type="scientific">Nonomuraea solani</name>
    <dbReference type="NCBI Taxonomy" id="1144553"/>
    <lineage>
        <taxon>Bacteria</taxon>
        <taxon>Bacillati</taxon>
        <taxon>Actinomycetota</taxon>
        <taxon>Actinomycetes</taxon>
        <taxon>Streptosporangiales</taxon>
        <taxon>Streptosporangiaceae</taxon>
        <taxon>Nonomuraea</taxon>
    </lineage>
</organism>